<sequence length="54" mass="6164">LLIHLSLSFSHTFLPLQCDEENTNSYTTSHCSEHKKYTHTSGAAVPFRRSSRVQ</sequence>
<proteinExistence type="predicted"/>
<dbReference type="EnsemblMetazoa" id="AQUA014481-RA">
    <property type="protein sequence ID" value="AQUA014481-PA"/>
    <property type="gene ID" value="AQUA014481"/>
</dbReference>
<organism evidence="1 2">
    <name type="scientific">Anopheles quadriannulatus</name>
    <name type="common">Mosquito</name>
    <dbReference type="NCBI Taxonomy" id="34691"/>
    <lineage>
        <taxon>Eukaryota</taxon>
        <taxon>Metazoa</taxon>
        <taxon>Ecdysozoa</taxon>
        <taxon>Arthropoda</taxon>
        <taxon>Hexapoda</taxon>
        <taxon>Insecta</taxon>
        <taxon>Pterygota</taxon>
        <taxon>Neoptera</taxon>
        <taxon>Endopterygota</taxon>
        <taxon>Diptera</taxon>
        <taxon>Nematocera</taxon>
        <taxon>Culicoidea</taxon>
        <taxon>Culicidae</taxon>
        <taxon>Anophelinae</taxon>
        <taxon>Anopheles</taxon>
    </lineage>
</organism>
<dbReference type="AlphaFoldDB" id="A0A182XRK8"/>
<protein>
    <submittedName>
        <fullName evidence="1">Uncharacterized protein</fullName>
    </submittedName>
</protein>
<reference evidence="1" key="1">
    <citation type="submission" date="2020-05" db="UniProtKB">
        <authorList>
            <consortium name="EnsemblMetazoa"/>
        </authorList>
    </citation>
    <scope>IDENTIFICATION</scope>
    <source>
        <strain evidence="1">SANGQUA</strain>
    </source>
</reference>
<dbReference type="Proteomes" id="UP000076407">
    <property type="component" value="Unassembled WGS sequence"/>
</dbReference>
<evidence type="ECO:0000313" key="2">
    <source>
        <dbReference type="Proteomes" id="UP000076407"/>
    </source>
</evidence>
<dbReference type="VEuPathDB" id="VectorBase:AQUA014481"/>
<accession>A0A182XRK8</accession>
<keyword evidence="2" id="KW-1185">Reference proteome</keyword>
<evidence type="ECO:0000313" key="1">
    <source>
        <dbReference type="EnsemblMetazoa" id="AQUA014481-PA"/>
    </source>
</evidence>
<name>A0A182XRK8_ANOQN</name>